<dbReference type="InterPro" id="IPR016169">
    <property type="entry name" value="FAD-bd_PCMH_sub2"/>
</dbReference>
<dbReference type="Proteomes" id="UP000199024">
    <property type="component" value="Unassembled WGS sequence"/>
</dbReference>
<feature type="domain" description="FAD-binding PCMH-type" evidence="1">
    <location>
        <begin position="44"/>
        <end position="218"/>
    </location>
</feature>
<accession>A0A1I6L7A4</accession>
<dbReference type="RefSeq" id="WP_089836076.1">
    <property type="nucleotide sequence ID" value="NZ_FOZL01000001.1"/>
</dbReference>
<dbReference type="SUPFAM" id="SSF56176">
    <property type="entry name" value="FAD-binding/transporter-associated domain-like"/>
    <property type="match status" value="1"/>
</dbReference>
<dbReference type="PROSITE" id="PS51387">
    <property type="entry name" value="FAD_PCMH"/>
    <property type="match status" value="1"/>
</dbReference>
<dbReference type="GO" id="GO:0004458">
    <property type="term" value="F:D-lactate dehydrogenase (cytochrome) activity"/>
    <property type="evidence" value="ECO:0007669"/>
    <property type="project" value="TreeGrafter"/>
</dbReference>
<dbReference type="Pfam" id="PF01565">
    <property type="entry name" value="FAD_binding_4"/>
    <property type="match status" value="1"/>
</dbReference>
<dbReference type="Gene3D" id="3.30.465.10">
    <property type="match status" value="1"/>
</dbReference>
<name>A0A1I6L7A4_9BACT</name>
<organism evidence="2 3">
    <name type="scientific">Granulicella pectinivorans</name>
    <dbReference type="NCBI Taxonomy" id="474950"/>
    <lineage>
        <taxon>Bacteria</taxon>
        <taxon>Pseudomonadati</taxon>
        <taxon>Acidobacteriota</taxon>
        <taxon>Terriglobia</taxon>
        <taxon>Terriglobales</taxon>
        <taxon>Acidobacteriaceae</taxon>
        <taxon>Granulicella</taxon>
    </lineage>
</organism>
<proteinExistence type="predicted"/>
<dbReference type="InterPro" id="IPR036318">
    <property type="entry name" value="FAD-bd_PCMH-like_sf"/>
</dbReference>
<dbReference type="OrthoDB" id="9811261at2"/>
<dbReference type="PANTHER" id="PTHR11748">
    <property type="entry name" value="D-LACTATE DEHYDROGENASE"/>
    <property type="match status" value="1"/>
</dbReference>
<evidence type="ECO:0000313" key="3">
    <source>
        <dbReference type="Proteomes" id="UP000199024"/>
    </source>
</evidence>
<dbReference type="STRING" id="474950.SAMN05421771_0369"/>
<dbReference type="GO" id="GO:0071949">
    <property type="term" value="F:FAD binding"/>
    <property type="evidence" value="ECO:0007669"/>
    <property type="project" value="InterPro"/>
</dbReference>
<dbReference type="PANTHER" id="PTHR11748:SF119">
    <property type="entry name" value="D-2-HYDROXYGLUTARATE DEHYDROGENASE"/>
    <property type="match status" value="1"/>
</dbReference>
<gene>
    <name evidence="2" type="ORF">SAMN05421771_0369</name>
</gene>
<evidence type="ECO:0000259" key="1">
    <source>
        <dbReference type="PROSITE" id="PS51387"/>
    </source>
</evidence>
<sequence length="447" mass="48448">MTEADHQAVSACLADPTRYLTNAQTVQRLSRDFYWYSPVLKALLDDKTAEAVAQPISIEEITATLACCHARNIPVTARGAGTGNYGQAIPLHGGIVLDLARMDAIEEITPEGVAITGPGTRLGVLETHARTLGWELRCYPSTVAKASVGGFLGGGSGGIGSVAHGGLRDFETVRFIDVVTMEPTPRLIHHAGNQVHEVIHSWGTNGIIVRIGLALTPAVDWAQCAVAFPTFAAAYDFSEAIATQDTWTKRLITTFEHPIPAAFAPIVNITRPGQALIFFMIAASQLEALQAAAEAAGGVVTHAAPYQGLRTQPLLSDYTWNHTTLWAMKLDPEYTYLQCGFSPTEVRSQFAQLKQKYGEDFLFHIEFMKNGTGAVIPGSIPIVRFSTVARLNEMIDFCRSIGVFVANPHSNNVEGGGRYHPDNIQLITKQKYDPQNLLNPGKMATFS</sequence>
<protein>
    <submittedName>
        <fullName evidence="2">FAD/FMN-containing dehydrogenase</fullName>
    </submittedName>
</protein>
<dbReference type="AlphaFoldDB" id="A0A1I6L7A4"/>
<dbReference type="EMBL" id="FOZL01000001">
    <property type="protein sequence ID" value="SFR99356.1"/>
    <property type="molecule type" value="Genomic_DNA"/>
</dbReference>
<reference evidence="2 3" key="1">
    <citation type="submission" date="2016-10" db="EMBL/GenBank/DDBJ databases">
        <authorList>
            <person name="de Groot N.N."/>
        </authorList>
    </citation>
    <scope>NUCLEOTIDE SEQUENCE [LARGE SCALE GENOMIC DNA]</scope>
    <source>
        <strain evidence="2 3">DSM 21001</strain>
    </source>
</reference>
<dbReference type="InterPro" id="IPR016166">
    <property type="entry name" value="FAD-bd_PCMH"/>
</dbReference>
<dbReference type="InterPro" id="IPR006094">
    <property type="entry name" value="Oxid_FAD_bind_N"/>
</dbReference>
<dbReference type="GO" id="GO:1903457">
    <property type="term" value="P:lactate catabolic process"/>
    <property type="evidence" value="ECO:0007669"/>
    <property type="project" value="TreeGrafter"/>
</dbReference>
<evidence type="ECO:0000313" key="2">
    <source>
        <dbReference type="EMBL" id="SFR99356.1"/>
    </source>
</evidence>
<dbReference type="GO" id="GO:0008720">
    <property type="term" value="F:D-lactate dehydrogenase (NAD+) activity"/>
    <property type="evidence" value="ECO:0007669"/>
    <property type="project" value="TreeGrafter"/>
</dbReference>
<keyword evidence="3" id="KW-1185">Reference proteome</keyword>